<reference evidence="11" key="1">
    <citation type="submission" date="2016-06" db="UniProtKB">
        <authorList>
            <consortium name="WormBaseParasite"/>
        </authorList>
    </citation>
    <scope>IDENTIFICATION</scope>
</reference>
<comment type="pathway">
    <text evidence="3">Protein modification; eIF5A hypusination.</text>
</comment>
<comment type="catalytic activity">
    <reaction evidence="1">
        <text>[eIF5A protein]-L-lysine + spermidine = [eIF5A protein]-deoxyhypusine + propane-1,3-diamine</text>
        <dbReference type="Rhea" id="RHEA:33299"/>
        <dbReference type="Rhea" id="RHEA-COMP:10143"/>
        <dbReference type="Rhea" id="RHEA-COMP:10144"/>
        <dbReference type="ChEBI" id="CHEBI:29969"/>
        <dbReference type="ChEBI" id="CHEBI:57484"/>
        <dbReference type="ChEBI" id="CHEBI:57834"/>
        <dbReference type="ChEBI" id="CHEBI:82657"/>
        <dbReference type="EC" id="2.5.1.46"/>
    </reaction>
</comment>
<evidence type="ECO:0000313" key="11">
    <source>
        <dbReference type="WBParaSite" id="SBAD_0001102401-mRNA-1"/>
    </source>
</evidence>
<evidence type="ECO:0000313" key="9">
    <source>
        <dbReference type="EMBL" id="VDP33566.1"/>
    </source>
</evidence>
<comment type="cofactor">
    <cofactor evidence="2">
        <name>NAD(+)</name>
        <dbReference type="ChEBI" id="CHEBI:57540"/>
    </cofactor>
</comment>
<dbReference type="PANTHER" id="PTHR11703">
    <property type="entry name" value="DEOXYHYPUSINE SYNTHASE"/>
    <property type="match status" value="1"/>
</dbReference>
<dbReference type="InterPro" id="IPR029035">
    <property type="entry name" value="DHS-like_NAD/FAD-binding_dom"/>
</dbReference>
<evidence type="ECO:0000256" key="7">
    <source>
        <dbReference type="ARBA" id="ARBA00023027"/>
    </source>
</evidence>
<dbReference type="GO" id="GO:0005737">
    <property type="term" value="C:cytoplasm"/>
    <property type="evidence" value="ECO:0007669"/>
    <property type="project" value="TreeGrafter"/>
</dbReference>
<dbReference type="EC" id="2.5.1.46" evidence="5"/>
<comment type="similarity">
    <text evidence="4">Belongs to the deoxyhypusine synthase family.</text>
</comment>
<evidence type="ECO:0000256" key="2">
    <source>
        <dbReference type="ARBA" id="ARBA00001911"/>
    </source>
</evidence>
<gene>
    <name evidence="9" type="ORF">SBAD_LOCUS10654</name>
</gene>
<keyword evidence="10" id="KW-1185">Reference proteome</keyword>
<dbReference type="InterPro" id="IPR002773">
    <property type="entry name" value="Deoxyhypusine_synthase"/>
</dbReference>
<dbReference type="AlphaFoldDB" id="A0A183J456"/>
<evidence type="ECO:0000256" key="3">
    <source>
        <dbReference type="ARBA" id="ARBA00005041"/>
    </source>
</evidence>
<dbReference type="Gene3D" id="3.40.910.10">
    <property type="entry name" value="Deoxyhypusine synthase"/>
    <property type="match status" value="1"/>
</dbReference>
<dbReference type="OrthoDB" id="294378at2759"/>
<dbReference type="WBParaSite" id="SBAD_0001102401-mRNA-1">
    <property type="protein sequence ID" value="SBAD_0001102401-mRNA-1"/>
    <property type="gene ID" value="SBAD_0001102401"/>
</dbReference>
<keyword evidence="7" id="KW-0520">NAD</keyword>
<proteinExistence type="inferred from homology"/>
<evidence type="ECO:0000256" key="6">
    <source>
        <dbReference type="ARBA" id="ARBA00022679"/>
    </source>
</evidence>
<dbReference type="InterPro" id="IPR036982">
    <property type="entry name" value="Deoxyhypusine_synthase_sf"/>
</dbReference>
<dbReference type="EMBL" id="UZAM01014373">
    <property type="protein sequence ID" value="VDP33566.1"/>
    <property type="molecule type" value="Genomic_DNA"/>
</dbReference>
<dbReference type="Pfam" id="PF01916">
    <property type="entry name" value="DS"/>
    <property type="match status" value="1"/>
</dbReference>
<evidence type="ECO:0000256" key="1">
    <source>
        <dbReference type="ARBA" id="ARBA00000952"/>
    </source>
</evidence>
<organism evidence="11">
    <name type="scientific">Soboliphyme baturini</name>
    <dbReference type="NCBI Taxonomy" id="241478"/>
    <lineage>
        <taxon>Eukaryota</taxon>
        <taxon>Metazoa</taxon>
        <taxon>Ecdysozoa</taxon>
        <taxon>Nematoda</taxon>
        <taxon>Enoplea</taxon>
        <taxon>Dorylaimia</taxon>
        <taxon>Dioctophymatida</taxon>
        <taxon>Dioctophymatoidea</taxon>
        <taxon>Soboliphymatidae</taxon>
        <taxon>Soboliphyme</taxon>
    </lineage>
</organism>
<evidence type="ECO:0000256" key="5">
    <source>
        <dbReference type="ARBA" id="ARBA00012683"/>
    </source>
</evidence>
<sequence length="330" mass="36910">MLTSGDTPSKPESVIDASEKTVFMKSEPIDEGSTEVRGYDFDAGIHYDDLLRHSLTTGFQATNLALAIDVVNGMINARRDSTNCHEALSFFEYPYFRREKTGCTIFLGYTSNMISSGVRETIRYLVQHDLVDCIVTSAGGVEEDLMKCLSPTFVGDFFLDGKELRSKGINRIGNLLVPNDNYCKLENWILPILDQMLKEQNERDINWTPSRLIARLGQEMNHCESVCFWAWRNKIPIFCPALTDGSLGDMLYFHSYKTPGLRVDLVEDIRLLNDTAVHSVKSGMVLLGAGVIKHHICNANLMRNGADFTVFINTAQEFDGSDAGARPDEA</sequence>
<dbReference type="SUPFAM" id="SSF52467">
    <property type="entry name" value="DHS-like NAD/FAD-binding domain"/>
    <property type="match status" value="1"/>
</dbReference>
<evidence type="ECO:0000256" key="4">
    <source>
        <dbReference type="ARBA" id="ARBA00009892"/>
    </source>
</evidence>
<protein>
    <recommendedName>
        <fullName evidence="5">deoxyhypusine synthase</fullName>
        <ecNumber evidence="5">2.5.1.46</ecNumber>
    </recommendedName>
</protein>
<accession>A0A183J456</accession>
<name>A0A183J456_9BILA</name>
<keyword evidence="6" id="KW-0808">Transferase</keyword>
<evidence type="ECO:0000313" key="10">
    <source>
        <dbReference type="Proteomes" id="UP000270296"/>
    </source>
</evidence>
<keyword evidence="8" id="KW-0386">Hypusine biosynthesis</keyword>
<evidence type="ECO:0000256" key="8">
    <source>
        <dbReference type="ARBA" id="ARBA00023256"/>
    </source>
</evidence>
<dbReference type="FunFam" id="3.40.910.10:FF:000001">
    <property type="entry name" value="Probable deoxyhypusine synthase"/>
    <property type="match status" value="1"/>
</dbReference>
<dbReference type="GO" id="GO:0034038">
    <property type="term" value="F:deoxyhypusine synthase activity"/>
    <property type="evidence" value="ECO:0007669"/>
    <property type="project" value="UniProtKB-EC"/>
</dbReference>
<dbReference type="PANTHER" id="PTHR11703:SF0">
    <property type="entry name" value="DEOXYHYPUSINE SYNTHASE"/>
    <property type="match status" value="1"/>
</dbReference>
<reference evidence="9 10" key="2">
    <citation type="submission" date="2018-11" db="EMBL/GenBank/DDBJ databases">
        <authorList>
            <consortium name="Pathogen Informatics"/>
        </authorList>
    </citation>
    <scope>NUCLEOTIDE SEQUENCE [LARGE SCALE GENOMIC DNA]</scope>
</reference>
<dbReference type="Proteomes" id="UP000270296">
    <property type="component" value="Unassembled WGS sequence"/>
</dbReference>